<accession>A0A179HNZ5</accession>
<dbReference type="EMBL" id="LSBH01000003">
    <property type="protein sequence ID" value="OAQ81527.1"/>
    <property type="molecule type" value="Genomic_DNA"/>
</dbReference>
<reference evidence="3 4" key="1">
    <citation type="submission" date="2016-02" db="EMBL/GenBank/DDBJ databases">
        <title>Biosynthesis of antibiotic leucinostatins and their inhibition on Phytophthora in bio-control Purpureocillium lilacinum.</title>
        <authorList>
            <person name="Wang G."/>
            <person name="Liu Z."/>
            <person name="Lin R."/>
            <person name="Li E."/>
            <person name="Mao Z."/>
            <person name="Ling J."/>
            <person name="Yin W."/>
            <person name="Xie B."/>
        </authorList>
    </citation>
    <scope>NUCLEOTIDE SEQUENCE [LARGE SCALE GENOMIC DNA]</scope>
    <source>
        <strain evidence="2">PLBJ-1</strain>
        <strain evidence="3">PLFJ-1</strain>
    </source>
</reference>
<evidence type="ECO:0000313" key="4">
    <source>
        <dbReference type="Proteomes" id="UP000078340"/>
    </source>
</evidence>
<evidence type="ECO:0000256" key="1">
    <source>
        <dbReference type="SAM" id="MobiDB-lite"/>
    </source>
</evidence>
<dbReference type="Proteomes" id="UP000078340">
    <property type="component" value="Unassembled WGS sequence"/>
</dbReference>
<comment type="caution">
    <text evidence="3">The sequence shown here is derived from an EMBL/GenBank/DDBJ whole genome shotgun (WGS) entry which is preliminary data.</text>
</comment>
<name>A0A179HNZ5_PURLI</name>
<dbReference type="AlphaFoldDB" id="A0A179HNZ5"/>
<dbReference type="Proteomes" id="UP000078240">
    <property type="component" value="Unassembled WGS sequence"/>
</dbReference>
<proteinExistence type="predicted"/>
<organism evidence="3 4">
    <name type="scientific">Purpureocillium lilacinum</name>
    <name type="common">Paecilomyces lilacinus</name>
    <dbReference type="NCBI Taxonomy" id="33203"/>
    <lineage>
        <taxon>Eukaryota</taxon>
        <taxon>Fungi</taxon>
        <taxon>Dikarya</taxon>
        <taxon>Ascomycota</taxon>
        <taxon>Pezizomycotina</taxon>
        <taxon>Sordariomycetes</taxon>
        <taxon>Hypocreomycetidae</taxon>
        <taxon>Hypocreales</taxon>
        <taxon>Ophiocordycipitaceae</taxon>
        <taxon>Purpureocillium</taxon>
    </lineage>
</organism>
<dbReference type="EMBL" id="LSBI01000003">
    <property type="protein sequence ID" value="OAQ91582.1"/>
    <property type="molecule type" value="Genomic_DNA"/>
</dbReference>
<evidence type="ECO:0000313" key="3">
    <source>
        <dbReference type="EMBL" id="OAQ91582.1"/>
    </source>
</evidence>
<sequence>MPLRLASWTIVRRVASCVNLCAVPTAMRKSHGTFRSSSHSTDDALDNHVPSGHQPTCAKQVVDHRRTPVCRFSLGSVQSITRDCPRVAW</sequence>
<protein>
    <submittedName>
        <fullName evidence="3">Uncharacterized protein</fullName>
    </submittedName>
</protein>
<feature type="region of interest" description="Disordered" evidence="1">
    <location>
        <begin position="31"/>
        <end position="54"/>
    </location>
</feature>
<evidence type="ECO:0000313" key="2">
    <source>
        <dbReference type="EMBL" id="OAQ81527.1"/>
    </source>
</evidence>
<gene>
    <name evidence="2" type="ORF">VFPBJ_04111</name>
    <name evidence="3" type="ORF">VFPFJ_03322</name>
</gene>